<reference evidence="2 3" key="1">
    <citation type="journal article" date="2022" name="Nat. Ecol. Evol.">
        <title>A masculinizing supergene underlies an exaggerated male reproductive morph in a spider.</title>
        <authorList>
            <person name="Hendrickx F."/>
            <person name="De Corte Z."/>
            <person name="Sonet G."/>
            <person name="Van Belleghem S.M."/>
            <person name="Kostlbacher S."/>
            <person name="Vangestel C."/>
        </authorList>
    </citation>
    <scope>NUCLEOTIDE SEQUENCE [LARGE SCALE GENOMIC DNA]</scope>
    <source>
        <strain evidence="2">W744_W776</strain>
    </source>
</reference>
<dbReference type="AlphaFoldDB" id="A0AAV6U4R3"/>
<keyword evidence="3" id="KW-1185">Reference proteome</keyword>
<comment type="caution">
    <text evidence="2">The sequence shown here is derived from an EMBL/GenBank/DDBJ whole genome shotgun (WGS) entry which is preliminary data.</text>
</comment>
<dbReference type="EMBL" id="JAFNEN010000663">
    <property type="protein sequence ID" value="KAG8178848.1"/>
    <property type="molecule type" value="Genomic_DNA"/>
</dbReference>
<sequence>MAERVNNSRIFKLALSDAIQSNSRRNKCADGLVKKTKMIPKTDSDNQQEQFTNKTKVKQKSFQPYDPISPLHPQNFHSNYGQTSYQTKSESSNYSYDCESFSSRHSRSDKNLSTASQTSLPTEHIDYIPSVYALPISCSGYQSKIGCEFPSVIPPPKSNRPTQCESSTAISNCDSVSSGFNQSENDFFIASRPFSPGKARDFIPAVYALPISFSVANQANIDCNAPPVIPAPHLNPPIANQNEVSQISGELDLLPQKVSNARSSNVNGSQIKNLDKTNRQVISGADGIPPTQSGKVFLDYKVINSKTESSSCEFTLPSLKDCARKSYNFPDDKTVFQNCDADIPTPRAYDVSSLFRDQKNKTLTGDTAENTSSVLLTGTCDPYIKSFQHSFENLHTMHNSTMKNQRHMPYACDNNIANSTDSIESFRETTNLSFLKSKKQRKCVMKNSSIETSDLFSGEYLSSLIELGAMSLNKSGNELSANNELTTPLFLSDEINCDSTMFTNKSNEDALIETPVKVYQEQYLKFCDVEKRNNAYYVDCIKNLDSNEPNSNLYVCKSNSDQLLINSPHNHSNTFKLNASFEDKISTENAACKKLFFEMPSKSIDSGLGSLSQENLTVSSSDIPSIYSEKSVGSPVNEHVSNQGTDTFSAYLQRCAFDEEDLREMERIDNVVDEFFALNPY</sequence>
<dbReference type="Proteomes" id="UP000827092">
    <property type="component" value="Unassembled WGS sequence"/>
</dbReference>
<feature type="region of interest" description="Disordered" evidence="1">
    <location>
        <begin position="31"/>
        <end position="88"/>
    </location>
</feature>
<gene>
    <name evidence="2" type="ORF">JTE90_017623</name>
</gene>
<organism evidence="2 3">
    <name type="scientific">Oedothorax gibbosus</name>
    <dbReference type="NCBI Taxonomy" id="931172"/>
    <lineage>
        <taxon>Eukaryota</taxon>
        <taxon>Metazoa</taxon>
        <taxon>Ecdysozoa</taxon>
        <taxon>Arthropoda</taxon>
        <taxon>Chelicerata</taxon>
        <taxon>Arachnida</taxon>
        <taxon>Araneae</taxon>
        <taxon>Araneomorphae</taxon>
        <taxon>Entelegynae</taxon>
        <taxon>Araneoidea</taxon>
        <taxon>Linyphiidae</taxon>
        <taxon>Erigoninae</taxon>
        <taxon>Oedothorax</taxon>
    </lineage>
</organism>
<name>A0AAV6U4R3_9ARAC</name>
<feature type="compositionally biased region" description="Polar residues" evidence="1">
    <location>
        <begin position="45"/>
        <end position="54"/>
    </location>
</feature>
<evidence type="ECO:0000313" key="3">
    <source>
        <dbReference type="Proteomes" id="UP000827092"/>
    </source>
</evidence>
<evidence type="ECO:0000256" key="1">
    <source>
        <dbReference type="SAM" id="MobiDB-lite"/>
    </source>
</evidence>
<feature type="compositionally biased region" description="Polar residues" evidence="1">
    <location>
        <begin position="75"/>
        <end position="88"/>
    </location>
</feature>
<evidence type="ECO:0000313" key="2">
    <source>
        <dbReference type="EMBL" id="KAG8178848.1"/>
    </source>
</evidence>
<proteinExistence type="predicted"/>
<protein>
    <submittedName>
        <fullName evidence="2">Uncharacterized protein</fullName>
    </submittedName>
</protein>
<accession>A0AAV6U4R3</accession>